<gene>
    <name evidence="8" type="ORF">T265_13232</name>
</gene>
<keyword evidence="5" id="KW-0378">Hydrolase</keyword>
<keyword evidence="6" id="KW-0695">RNA-directed DNA polymerase</keyword>
<dbReference type="AlphaFoldDB" id="A0A074ZSN9"/>
<dbReference type="OrthoDB" id="6254850at2759"/>
<dbReference type="GO" id="GO:0003964">
    <property type="term" value="F:RNA-directed DNA polymerase activity"/>
    <property type="evidence" value="ECO:0007669"/>
    <property type="project" value="UniProtKB-KW"/>
</dbReference>
<feature type="domain" description="Reverse transcriptase RNase H-like" evidence="7">
    <location>
        <begin position="467"/>
        <end position="514"/>
    </location>
</feature>
<protein>
    <recommendedName>
        <fullName evidence="7">Reverse transcriptase RNase H-like domain-containing protein</fullName>
    </recommendedName>
</protein>
<accession>A0A074ZSN9</accession>
<keyword evidence="3" id="KW-0540">Nuclease</keyword>
<dbReference type="GeneID" id="20327399"/>
<dbReference type="RefSeq" id="XP_009166146.1">
    <property type="nucleotide sequence ID" value="XM_009167882.1"/>
</dbReference>
<evidence type="ECO:0000256" key="3">
    <source>
        <dbReference type="ARBA" id="ARBA00022722"/>
    </source>
</evidence>
<evidence type="ECO:0000313" key="8">
    <source>
        <dbReference type="EMBL" id="KER30126.1"/>
    </source>
</evidence>
<dbReference type="PANTHER" id="PTHR37984">
    <property type="entry name" value="PROTEIN CBG26694"/>
    <property type="match status" value="1"/>
</dbReference>
<reference evidence="8 9" key="1">
    <citation type="submission" date="2013-11" db="EMBL/GenBank/DDBJ databases">
        <title>Opisthorchis viverrini - life in the bile duct.</title>
        <authorList>
            <person name="Young N.D."/>
            <person name="Nagarajan N."/>
            <person name="Lin S.J."/>
            <person name="Korhonen P.K."/>
            <person name="Jex A.R."/>
            <person name="Hall R.S."/>
            <person name="Safavi-Hemami H."/>
            <person name="Kaewkong W."/>
            <person name="Bertrand D."/>
            <person name="Gao S."/>
            <person name="Seet Q."/>
            <person name="Wongkham S."/>
            <person name="Teh B.T."/>
            <person name="Wongkham C."/>
            <person name="Intapan P.M."/>
            <person name="Maleewong W."/>
            <person name="Yang X."/>
            <person name="Hu M."/>
            <person name="Wang Z."/>
            <person name="Hofmann A."/>
            <person name="Sternberg P.W."/>
            <person name="Tan P."/>
            <person name="Wang J."/>
            <person name="Gasser R.B."/>
        </authorList>
    </citation>
    <scope>NUCLEOTIDE SEQUENCE [LARGE SCALE GENOMIC DNA]</scope>
</reference>
<name>A0A074ZSN9_OPIVI</name>
<evidence type="ECO:0000256" key="6">
    <source>
        <dbReference type="ARBA" id="ARBA00022918"/>
    </source>
</evidence>
<dbReference type="GO" id="GO:0004519">
    <property type="term" value="F:endonuclease activity"/>
    <property type="evidence" value="ECO:0007669"/>
    <property type="project" value="UniProtKB-KW"/>
</dbReference>
<dbReference type="KEGG" id="ovi:T265_13232"/>
<feature type="non-terminal residue" evidence="8">
    <location>
        <position position="568"/>
    </location>
</feature>
<dbReference type="CTD" id="20327399"/>
<evidence type="ECO:0000256" key="4">
    <source>
        <dbReference type="ARBA" id="ARBA00022759"/>
    </source>
</evidence>
<evidence type="ECO:0000313" key="9">
    <source>
        <dbReference type="Proteomes" id="UP000054324"/>
    </source>
</evidence>
<dbReference type="Proteomes" id="UP000054324">
    <property type="component" value="Unassembled WGS sequence"/>
</dbReference>
<dbReference type="EMBL" id="KL596666">
    <property type="protein sequence ID" value="KER30126.1"/>
    <property type="molecule type" value="Genomic_DNA"/>
</dbReference>
<dbReference type="InterPro" id="IPR050951">
    <property type="entry name" value="Retrovirus_Pol_polyprotein"/>
</dbReference>
<evidence type="ECO:0000256" key="5">
    <source>
        <dbReference type="ARBA" id="ARBA00022801"/>
    </source>
</evidence>
<proteinExistence type="predicted"/>
<dbReference type="InterPro" id="IPR043502">
    <property type="entry name" value="DNA/RNA_pol_sf"/>
</dbReference>
<keyword evidence="9" id="KW-1185">Reference proteome</keyword>
<evidence type="ECO:0000256" key="2">
    <source>
        <dbReference type="ARBA" id="ARBA00022695"/>
    </source>
</evidence>
<keyword evidence="4" id="KW-0255">Endonuclease</keyword>
<keyword evidence="1" id="KW-0808">Transferase</keyword>
<evidence type="ECO:0000256" key="1">
    <source>
        <dbReference type="ARBA" id="ARBA00022679"/>
    </source>
</evidence>
<sequence>MDARFICESYNHVEPPSFLLPPLPGNDRQLCDAYDRFVLVHGELPDEEYPHDTSDGWEKLYRSKYPTGSEDYKSLARITDACNRLRGKPGGVQVRQSFNQFSRNRTTQARPNMISVQALHRSTIYVEVCSLDDYQTAWINVKNEASSIPPDSASWTVFVQENYPELGGWKDAPLDVQYVCESHIYKRGSPERWPPFPDKGKELCEAYDSYVKRYGSISTVEDDIFESDGWWKTLQENYPMYRGNHLFEEGGFTAWVCRNEKLQGNEIIGELCTDFEEYFSGRRQLATAETSTAVNRTEATESSDDNKTMLMRICEDYYDYFGDGGLTTHETTTQGTEVTTPQMGQTTPGDDNKTMLMRICEDYYGELLLQRFSPKAASLSAPLTKLLSGKPKTFHLTDSAISAFEQLQPNSVSSLNVDAFNDSVVLFLQQTINNTHQPPHFSLINCRQPGPVTARLVVNCSLFTYPSIRHFRHLLEGREFHVYTDHKPLTSALKAAPDKYSPREIRHLDYISQFTSDIRHVSCRDNIVADTLSRPAVDSPHRTPGIDLNRKRHLALMVRLVCCNEQEV</sequence>
<dbReference type="GO" id="GO:0016787">
    <property type="term" value="F:hydrolase activity"/>
    <property type="evidence" value="ECO:0007669"/>
    <property type="project" value="UniProtKB-KW"/>
</dbReference>
<dbReference type="Pfam" id="PF17917">
    <property type="entry name" value="RT_RNaseH"/>
    <property type="match status" value="1"/>
</dbReference>
<keyword evidence="2" id="KW-0548">Nucleotidyltransferase</keyword>
<dbReference type="InterPro" id="IPR041373">
    <property type="entry name" value="RT_RNaseH"/>
</dbReference>
<organism evidence="8 9">
    <name type="scientific">Opisthorchis viverrini</name>
    <name type="common">Southeast Asian liver fluke</name>
    <dbReference type="NCBI Taxonomy" id="6198"/>
    <lineage>
        <taxon>Eukaryota</taxon>
        <taxon>Metazoa</taxon>
        <taxon>Spiralia</taxon>
        <taxon>Lophotrochozoa</taxon>
        <taxon>Platyhelminthes</taxon>
        <taxon>Trematoda</taxon>
        <taxon>Digenea</taxon>
        <taxon>Opisthorchiida</taxon>
        <taxon>Opisthorchiata</taxon>
        <taxon>Opisthorchiidae</taxon>
        <taxon>Opisthorchis</taxon>
    </lineage>
</organism>
<dbReference type="PANTHER" id="PTHR37984:SF5">
    <property type="entry name" value="PROTEIN NYNRIN-LIKE"/>
    <property type="match status" value="1"/>
</dbReference>
<evidence type="ECO:0000259" key="7">
    <source>
        <dbReference type="Pfam" id="PF17917"/>
    </source>
</evidence>
<dbReference type="SUPFAM" id="SSF56672">
    <property type="entry name" value="DNA/RNA polymerases"/>
    <property type="match status" value="1"/>
</dbReference>